<evidence type="ECO:0000256" key="1">
    <source>
        <dbReference type="SAM" id="SignalP"/>
    </source>
</evidence>
<keyword evidence="1" id="KW-0732">Signal</keyword>
<proteinExistence type="predicted"/>
<protein>
    <submittedName>
        <fullName evidence="2">Uncharacterized protein</fullName>
    </submittedName>
</protein>
<feature type="chain" id="PRO_5047478913" evidence="1">
    <location>
        <begin position="46"/>
        <end position="195"/>
    </location>
</feature>
<feature type="signal peptide" evidence="1">
    <location>
        <begin position="1"/>
        <end position="45"/>
    </location>
</feature>
<keyword evidence="3" id="KW-1185">Reference proteome</keyword>
<name>A0ABP5EZH6_9ACTN</name>
<organism evidence="2 3">
    <name type="scientific">Catenulispora yoronensis</name>
    <dbReference type="NCBI Taxonomy" id="450799"/>
    <lineage>
        <taxon>Bacteria</taxon>
        <taxon>Bacillati</taxon>
        <taxon>Actinomycetota</taxon>
        <taxon>Actinomycetes</taxon>
        <taxon>Catenulisporales</taxon>
        <taxon>Catenulisporaceae</taxon>
        <taxon>Catenulispora</taxon>
    </lineage>
</organism>
<reference evidence="3" key="1">
    <citation type="journal article" date="2019" name="Int. J. Syst. Evol. Microbiol.">
        <title>The Global Catalogue of Microorganisms (GCM) 10K type strain sequencing project: providing services to taxonomists for standard genome sequencing and annotation.</title>
        <authorList>
            <consortium name="The Broad Institute Genomics Platform"/>
            <consortium name="The Broad Institute Genome Sequencing Center for Infectious Disease"/>
            <person name="Wu L."/>
            <person name="Ma J."/>
        </authorList>
    </citation>
    <scope>NUCLEOTIDE SEQUENCE [LARGE SCALE GENOMIC DNA]</scope>
    <source>
        <strain evidence="3">JCM 16014</strain>
    </source>
</reference>
<accession>A0ABP5EZH6</accession>
<comment type="caution">
    <text evidence="2">The sequence shown here is derived from an EMBL/GenBank/DDBJ whole genome shotgun (WGS) entry which is preliminary data.</text>
</comment>
<evidence type="ECO:0000313" key="2">
    <source>
        <dbReference type="EMBL" id="GAA2010392.1"/>
    </source>
</evidence>
<dbReference type="Proteomes" id="UP001500751">
    <property type="component" value="Unassembled WGS sequence"/>
</dbReference>
<dbReference type="EMBL" id="BAAAQN010000001">
    <property type="protein sequence ID" value="GAA2010392.1"/>
    <property type="molecule type" value="Genomic_DNA"/>
</dbReference>
<dbReference type="RefSeq" id="WP_344663369.1">
    <property type="nucleotide sequence ID" value="NZ_BAAAQN010000001.1"/>
</dbReference>
<sequence>MSRTRRLRDHVRHLRHHLPTPVGRSVTAAALLAAAGLLPLPTAHATASSTTCTGTSQLAYSPGLKLTPRNVVFTETDTIPTCTSTDTTLTSINTSPYGYPIAGATCDDISAATNTGELVLHWNNGQTSTLSGLVGEETITDGILQDTATGTVIAGEFNGAAAVINWTYIVNPLACLSTGGLTTLNGTVLVQITGV</sequence>
<gene>
    <name evidence="2" type="ORF">GCM10009839_00340</name>
</gene>
<evidence type="ECO:0000313" key="3">
    <source>
        <dbReference type="Proteomes" id="UP001500751"/>
    </source>
</evidence>